<comment type="caution">
    <text evidence="12">The sequence shown here is derived from an EMBL/GenBank/DDBJ whole genome shotgun (WGS) entry which is preliminary data.</text>
</comment>
<dbReference type="Gene3D" id="3.40.50.1100">
    <property type="match status" value="2"/>
</dbReference>
<keyword evidence="8 10" id="KW-0198">Cysteine biosynthesis</keyword>
<dbReference type="InterPro" id="IPR005856">
    <property type="entry name" value="Cys_synth"/>
</dbReference>
<dbReference type="NCBIfam" id="TIGR01139">
    <property type="entry name" value="cysK"/>
    <property type="match status" value="1"/>
</dbReference>
<protein>
    <recommendedName>
        <fullName evidence="4 10">Cysteine synthase</fullName>
        <ecNumber evidence="4 10">2.5.1.47</ecNumber>
    </recommendedName>
</protein>
<evidence type="ECO:0000259" key="11">
    <source>
        <dbReference type="Pfam" id="PF00291"/>
    </source>
</evidence>
<evidence type="ECO:0000256" key="10">
    <source>
        <dbReference type="RuleBase" id="RU003985"/>
    </source>
</evidence>
<dbReference type="PROSITE" id="PS00901">
    <property type="entry name" value="CYS_SYNTHASE"/>
    <property type="match status" value="1"/>
</dbReference>
<comment type="pathway">
    <text evidence="2">Amino-acid biosynthesis; L-cysteine biosynthesis; L-cysteine from L-serine: step 2/2.</text>
</comment>
<evidence type="ECO:0000256" key="9">
    <source>
        <dbReference type="ARBA" id="ARBA00047931"/>
    </source>
</evidence>
<sequence>MSQAERTILDLVGQTPIVKLQHSVPADAADVYVKLEYFNPGSSVKDRIALAMIEKAEAEGKLTAGGTIVEPTSGNTGIGLAMVGAAKGYQVVIVMPDTMSIERRKLMQAYSAQLILTPGTEGIKGSIAKAQELAEANDWFLPLQFENPENPLIHELTTGKEIVETFAGETLDAFVAGIGTGGTITGAGRALRKAYPDILIYGVEPAESAVLEGGQPGPHKIQGIGTGFVPATLDTAIYDEAVSVTSEAALATARKIGQTEGLLVGISAGAAINAALTVAAELGAGKKVLAIVPDNGERYLSTALYQFED</sequence>
<comment type="cofactor">
    <cofactor evidence="1 10">
        <name>pyridoxal 5'-phosphate</name>
        <dbReference type="ChEBI" id="CHEBI:597326"/>
    </cofactor>
</comment>
<dbReference type="InterPro" id="IPR001216">
    <property type="entry name" value="P-phosphate_BS"/>
</dbReference>
<gene>
    <name evidence="12" type="ORF">BAU18_000533</name>
</gene>
<dbReference type="SUPFAM" id="SSF53686">
    <property type="entry name" value="Tryptophan synthase beta subunit-like PLP-dependent enzymes"/>
    <property type="match status" value="1"/>
</dbReference>
<dbReference type="RefSeq" id="WP_161870584.1">
    <property type="nucleotide sequence ID" value="NZ_MAEI02000001.1"/>
</dbReference>
<reference evidence="12 13" key="2">
    <citation type="submission" date="2024-02" db="EMBL/GenBank/DDBJ databases">
        <title>The Genome Sequence of Enterococcus diestrammenae JM9A.</title>
        <authorList>
            <person name="Earl A."/>
            <person name="Manson A."/>
            <person name="Gilmore M."/>
            <person name="Sanders J."/>
            <person name="Shea T."/>
            <person name="Howe W."/>
            <person name="Livny J."/>
            <person name="Cuomo C."/>
            <person name="Neafsey D."/>
            <person name="Birren B."/>
        </authorList>
    </citation>
    <scope>NUCLEOTIDE SEQUENCE [LARGE SCALE GENOMIC DNA]</scope>
    <source>
        <strain evidence="12 13">JM9A</strain>
    </source>
</reference>
<evidence type="ECO:0000256" key="2">
    <source>
        <dbReference type="ARBA" id="ARBA00004962"/>
    </source>
</evidence>
<dbReference type="CDD" id="cd01561">
    <property type="entry name" value="CBS_like"/>
    <property type="match status" value="1"/>
</dbReference>
<dbReference type="Proteomes" id="UP001429357">
    <property type="component" value="Unassembled WGS sequence"/>
</dbReference>
<evidence type="ECO:0000256" key="3">
    <source>
        <dbReference type="ARBA" id="ARBA00007103"/>
    </source>
</evidence>
<evidence type="ECO:0000313" key="13">
    <source>
        <dbReference type="Proteomes" id="UP001429357"/>
    </source>
</evidence>
<keyword evidence="5 10" id="KW-0028">Amino-acid biosynthesis</keyword>
<keyword evidence="6 10" id="KW-0808">Transferase</keyword>
<feature type="domain" description="Tryptophan synthase beta chain-like PALP" evidence="11">
    <location>
        <begin position="9"/>
        <end position="294"/>
    </location>
</feature>
<dbReference type="Pfam" id="PF00291">
    <property type="entry name" value="PALP"/>
    <property type="match status" value="1"/>
</dbReference>
<organism evidence="12 13">
    <name type="scientific">Enterococcus diestrammenae</name>
    <dbReference type="NCBI Taxonomy" id="1155073"/>
    <lineage>
        <taxon>Bacteria</taxon>
        <taxon>Bacillati</taxon>
        <taxon>Bacillota</taxon>
        <taxon>Bacilli</taxon>
        <taxon>Lactobacillales</taxon>
        <taxon>Enterococcaceae</taxon>
        <taxon>Enterococcus</taxon>
    </lineage>
</organism>
<evidence type="ECO:0000256" key="6">
    <source>
        <dbReference type="ARBA" id="ARBA00022679"/>
    </source>
</evidence>
<evidence type="ECO:0000256" key="7">
    <source>
        <dbReference type="ARBA" id="ARBA00022898"/>
    </source>
</evidence>
<keyword evidence="13" id="KW-1185">Reference proteome</keyword>
<dbReference type="EC" id="2.5.1.47" evidence="4 10"/>
<evidence type="ECO:0000256" key="4">
    <source>
        <dbReference type="ARBA" id="ARBA00012681"/>
    </source>
</evidence>
<comment type="catalytic activity">
    <reaction evidence="9 10">
        <text>O-acetyl-L-serine + hydrogen sulfide = L-cysteine + acetate</text>
        <dbReference type="Rhea" id="RHEA:14829"/>
        <dbReference type="ChEBI" id="CHEBI:29919"/>
        <dbReference type="ChEBI" id="CHEBI:30089"/>
        <dbReference type="ChEBI" id="CHEBI:35235"/>
        <dbReference type="ChEBI" id="CHEBI:58340"/>
        <dbReference type="EC" id="2.5.1.47"/>
    </reaction>
</comment>
<evidence type="ECO:0000313" key="12">
    <source>
        <dbReference type="EMBL" id="MEO1780955.1"/>
    </source>
</evidence>
<dbReference type="NCBIfam" id="TIGR01136">
    <property type="entry name" value="cysKM"/>
    <property type="match status" value="1"/>
</dbReference>
<evidence type="ECO:0000256" key="5">
    <source>
        <dbReference type="ARBA" id="ARBA00022605"/>
    </source>
</evidence>
<evidence type="ECO:0000256" key="1">
    <source>
        <dbReference type="ARBA" id="ARBA00001933"/>
    </source>
</evidence>
<comment type="similarity">
    <text evidence="3 10">Belongs to the cysteine synthase/cystathionine beta-synthase family.</text>
</comment>
<keyword evidence="7 10" id="KW-0663">Pyridoxal phosphate</keyword>
<name>A0ABV0EZ23_9ENTE</name>
<reference evidence="13" key="1">
    <citation type="submission" date="2016-06" db="EMBL/GenBank/DDBJ databases">
        <title>Four novel species of enterococci isolated from chicken manure.</title>
        <authorList>
            <person name="Van Tyne D."/>
        </authorList>
    </citation>
    <scope>NUCLEOTIDE SEQUENCE [LARGE SCALE GENOMIC DNA]</scope>
    <source>
        <strain evidence="13">JM9A</strain>
    </source>
</reference>
<dbReference type="PANTHER" id="PTHR10314">
    <property type="entry name" value="CYSTATHIONINE BETA-SYNTHASE"/>
    <property type="match status" value="1"/>
</dbReference>
<dbReference type="InterPro" id="IPR005859">
    <property type="entry name" value="CysK"/>
</dbReference>
<dbReference type="EMBL" id="MAEI02000001">
    <property type="protein sequence ID" value="MEO1780955.1"/>
    <property type="molecule type" value="Genomic_DNA"/>
</dbReference>
<dbReference type="InterPro" id="IPR050214">
    <property type="entry name" value="Cys_Synth/Cystath_Beta-Synth"/>
</dbReference>
<proteinExistence type="inferred from homology"/>
<evidence type="ECO:0000256" key="8">
    <source>
        <dbReference type="ARBA" id="ARBA00023192"/>
    </source>
</evidence>
<accession>A0ABV0EZ23</accession>
<dbReference type="InterPro" id="IPR036052">
    <property type="entry name" value="TrpB-like_PALP_sf"/>
</dbReference>
<dbReference type="InterPro" id="IPR001926">
    <property type="entry name" value="TrpB-like_PALP"/>
</dbReference>